<evidence type="ECO:0000313" key="8">
    <source>
        <dbReference type="Proteomes" id="UP000273252"/>
    </source>
</evidence>
<evidence type="ECO:0000256" key="2">
    <source>
        <dbReference type="ARBA" id="ARBA00022729"/>
    </source>
</evidence>
<keyword evidence="4" id="KW-0812">Transmembrane</keyword>
<evidence type="ECO:0000256" key="1">
    <source>
        <dbReference type="ARBA" id="ARBA00010333"/>
    </source>
</evidence>
<feature type="signal peptide" evidence="5">
    <location>
        <begin position="1"/>
        <end position="22"/>
    </location>
</feature>
<sequence length="676" mass="76223">MWLNLKYLVLIFALLGSFYSNANVEFSESEMTYLKNKKVLVAGVLNYEWLPYWGGISTPSGIHHQYFSELAGRAGLTLEYKGFENRNAIIRALEQGQIDIATGIPCTEKACQDLAETRPLYMAHKIVWLRNKLMKAVPHNNWSWVCLDNSIDCDLLKTAGYQSILKADSLRTTAKLLKHNSADATITTLLELNQFIDDPVNSEGEIIWDQRLGRIPVGFVMPKSSSILSNIVNKYVTVCTAKSKLQINNAHMLNGESNWLLARESKDSTTVRYTIEDDIFPLSYIDPTTQEISGYVHDILDLLERKTLLKFEYVPAKGKSLDEMLSSGVVDLLPARFIVNKNNQFRSTNPYTTISLGYVETRQPYGEKNLGILDRTGQFTQKYLSQLPIRGITFFNQAPDLLEGLLKGDISHGVLDLDVIDNHIYLNQGSVFKVLPLPERYNIDTRLTMQVRPSSELLYKVLSSGLSLTTKNEIRTLRNQHSQILVNYGYNKDIVIHYTLVAISIFILFLLGAALSVSKLSNLLNKMKNSHHLSQKEVSMLSNLINSLPNSVFITNQDGILVFANRKVQEQMMFCEELQLCCKDTECQILDIVRTMSVPSTQIISLADLDCGLMNQQLRLTKKSIDYDELDGVHFMIVAEVVDITTDIAHGLVAENENSNEQSTNLTPQTPLNVPC</sequence>
<accession>A0A3A6QRJ4</accession>
<evidence type="ECO:0000256" key="4">
    <source>
        <dbReference type="SAM" id="Phobius"/>
    </source>
</evidence>
<protein>
    <recommendedName>
        <fullName evidence="6">Solute-binding protein family 3/N-terminal domain-containing protein</fullName>
    </recommendedName>
</protein>
<dbReference type="EMBL" id="QVMU01000008">
    <property type="protein sequence ID" value="RJX71411.1"/>
    <property type="molecule type" value="Genomic_DNA"/>
</dbReference>
<keyword evidence="4" id="KW-1133">Transmembrane helix</keyword>
<feature type="region of interest" description="Disordered" evidence="3">
    <location>
        <begin position="656"/>
        <end position="676"/>
    </location>
</feature>
<keyword evidence="4" id="KW-0472">Membrane</keyword>
<comment type="caution">
    <text evidence="7">The sequence shown here is derived from an EMBL/GenBank/DDBJ whole genome shotgun (WGS) entry which is preliminary data.</text>
</comment>
<organism evidence="7 8">
    <name type="scientific">Vibrio sinensis</name>
    <dbReference type="NCBI Taxonomy" id="2302434"/>
    <lineage>
        <taxon>Bacteria</taxon>
        <taxon>Pseudomonadati</taxon>
        <taxon>Pseudomonadota</taxon>
        <taxon>Gammaproteobacteria</taxon>
        <taxon>Vibrionales</taxon>
        <taxon>Vibrionaceae</taxon>
        <taxon>Vibrio</taxon>
    </lineage>
</organism>
<feature type="chain" id="PRO_5017187743" description="Solute-binding protein family 3/N-terminal domain-containing protein" evidence="5">
    <location>
        <begin position="23"/>
        <end position="676"/>
    </location>
</feature>
<dbReference type="Gene3D" id="3.40.190.10">
    <property type="entry name" value="Periplasmic binding protein-like II"/>
    <property type="match status" value="4"/>
</dbReference>
<proteinExistence type="inferred from homology"/>
<reference evidence="7 8" key="1">
    <citation type="submission" date="2018-08" db="EMBL/GenBank/DDBJ databases">
        <title>Vibrio isolated from the Eastern China Marginal Seas.</title>
        <authorList>
            <person name="Li Y."/>
        </authorList>
    </citation>
    <scope>NUCLEOTIDE SEQUENCE [LARGE SCALE GENOMIC DNA]</scope>
    <source>
        <strain evidence="7 8">BEI233</strain>
    </source>
</reference>
<evidence type="ECO:0000259" key="6">
    <source>
        <dbReference type="Pfam" id="PF00497"/>
    </source>
</evidence>
<keyword evidence="2 5" id="KW-0732">Signal</keyword>
<dbReference type="Proteomes" id="UP000273252">
    <property type="component" value="Unassembled WGS sequence"/>
</dbReference>
<evidence type="ECO:0000256" key="5">
    <source>
        <dbReference type="SAM" id="SignalP"/>
    </source>
</evidence>
<dbReference type="OrthoDB" id="9810730at2"/>
<dbReference type="RefSeq" id="WP_120031098.1">
    <property type="nucleotide sequence ID" value="NZ_QVMU01000008.1"/>
</dbReference>
<dbReference type="Pfam" id="PF00497">
    <property type="entry name" value="SBP_bac_3"/>
    <property type="match status" value="1"/>
</dbReference>
<feature type="domain" description="Solute-binding protein family 3/N-terminal" evidence="6">
    <location>
        <begin position="272"/>
        <end position="451"/>
    </location>
</feature>
<evidence type="ECO:0000313" key="7">
    <source>
        <dbReference type="EMBL" id="RJX71411.1"/>
    </source>
</evidence>
<dbReference type="AlphaFoldDB" id="A0A3A6QRJ4"/>
<feature type="transmembrane region" description="Helical" evidence="4">
    <location>
        <begin position="495"/>
        <end position="517"/>
    </location>
</feature>
<keyword evidence="8" id="KW-1185">Reference proteome</keyword>
<gene>
    <name evidence="7" type="ORF">DZ860_10740</name>
</gene>
<name>A0A3A6QRJ4_9VIBR</name>
<dbReference type="InterPro" id="IPR001638">
    <property type="entry name" value="Solute-binding_3/MltF_N"/>
</dbReference>
<dbReference type="PANTHER" id="PTHR35936">
    <property type="entry name" value="MEMBRANE-BOUND LYTIC MUREIN TRANSGLYCOSYLASE F"/>
    <property type="match status" value="1"/>
</dbReference>
<dbReference type="SUPFAM" id="SSF53850">
    <property type="entry name" value="Periplasmic binding protein-like II"/>
    <property type="match status" value="2"/>
</dbReference>
<evidence type="ECO:0000256" key="3">
    <source>
        <dbReference type="SAM" id="MobiDB-lite"/>
    </source>
</evidence>
<comment type="similarity">
    <text evidence="1">Belongs to the bacterial solute-binding protein 3 family.</text>
</comment>